<dbReference type="EMBL" id="CABPRV010000010">
    <property type="protein sequence ID" value="VVE34606.1"/>
    <property type="molecule type" value="Genomic_DNA"/>
</dbReference>
<gene>
    <name evidence="1" type="ORF">PCA20602_03839</name>
</gene>
<evidence type="ECO:0000313" key="1">
    <source>
        <dbReference type="EMBL" id="VVE34606.1"/>
    </source>
</evidence>
<sequence length="166" mass="17960">MQIGLKHGPDRTPLHKRETLSRIMKHLDALSSQAGATAALRSLIDAVNQRGRSVSVEDVVDRLMTRKGARDVQRSMDRAKALVASVDAKGELSIAELIGEVGLSMGLARLIVMQGHPVTKGLAIVALAIQSFRWGGVHDPHRHLREMHGIEHPNPGIAAVRMPNVG</sequence>
<organism evidence="1 2">
    <name type="scientific">Pandoraea capi</name>
    <dbReference type="NCBI Taxonomy" id="2508286"/>
    <lineage>
        <taxon>Bacteria</taxon>
        <taxon>Pseudomonadati</taxon>
        <taxon>Pseudomonadota</taxon>
        <taxon>Betaproteobacteria</taxon>
        <taxon>Burkholderiales</taxon>
        <taxon>Burkholderiaceae</taxon>
        <taxon>Pandoraea</taxon>
    </lineage>
</organism>
<name>A0ABY6W744_9BURK</name>
<dbReference type="Proteomes" id="UP000366065">
    <property type="component" value="Unassembled WGS sequence"/>
</dbReference>
<keyword evidence="2" id="KW-1185">Reference proteome</keyword>
<reference evidence="1 2" key="1">
    <citation type="submission" date="2019-08" db="EMBL/GenBank/DDBJ databases">
        <authorList>
            <person name="Peeters C."/>
        </authorList>
    </citation>
    <scope>NUCLEOTIDE SEQUENCE [LARGE SCALE GENOMIC DNA]</scope>
    <source>
        <strain evidence="1 2">LMG 20602</strain>
    </source>
</reference>
<protein>
    <submittedName>
        <fullName evidence="1">Uncharacterized protein</fullName>
    </submittedName>
</protein>
<comment type="caution">
    <text evidence="1">The sequence shown here is derived from an EMBL/GenBank/DDBJ whole genome shotgun (WGS) entry which is preliminary data.</text>
</comment>
<proteinExistence type="predicted"/>
<dbReference type="RefSeq" id="WP_150722558.1">
    <property type="nucleotide sequence ID" value="NZ_CABPRV010000010.1"/>
</dbReference>
<accession>A0ABY6W744</accession>
<evidence type="ECO:0000313" key="2">
    <source>
        <dbReference type="Proteomes" id="UP000366065"/>
    </source>
</evidence>